<accession>A0A1H3CXL1</accession>
<feature type="transmembrane region" description="Helical" evidence="2">
    <location>
        <begin position="238"/>
        <end position="258"/>
    </location>
</feature>
<dbReference type="Proteomes" id="UP000199652">
    <property type="component" value="Unassembled WGS sequence"/>
</dbReference>
<keyword evidence="2" id="KW-0472">Membrane</keyword>
<dbReference type="EMBL" id="FNOU01000004">
    <property type="protein sequence ID" value="SDX58628.1"/>
    <property type="molecule type" value="Genomic_DNA"/>
</dbReference>
<feature type="region of interest" description="Disordered" evidence="1">
    <location>
        <begin position="68"/>
        <end position="103"/>
    </location>
</feature>
<sequence>METLLNYLDNLFASLPDTEDVRRAKADLQDSMEERYNELKAAGKSENEAIGTVISEFGNIDELKQLFAPEPEPKPEPESPFEAQKERPDPQPTPETPPEDGPVVDIAMADEYLEVSRKTDMMVGMGVFLCIVSPALLILMATLMPTDIGGILGLIPLFIGVAIGVALFIFADHLKEPYKYLNSAFIPDPEMITWVVEKKAEESGGFTLGLTSGICLCVLSPLAVILPSVTENDLLMELGVVLLLLLVAAGVFLIIVFGSQRGHYGKLIQDADYYDCVAAPTPKVQETAREKSFKGMYWPIVTVLYLGSSFLSGNWGSSWIIWPLAAILYKAIRNMFFK</sequence>
<feature type="compositionally biased region" description="Pro residues" evidence="1">
    <location>
        <begin position="90"/>
        <end position="100"/>
    </location>
</feature>
<reference evidence="4" key="1">
    <citation type="submission" date="2016-10" db="EMBL/GenBank/DDBJ databases">
        <authorList>
            <person name="Varghese N."/>
            <person name="Submissions S."/>
        </authorList>
    </citation>
    <scope>NUCLEOTIDE SEQUENCE [LARGE SCALE GENOMIC DNA]</scope>
    <source>
        <strain evidence="4">VPI 5359</strain>
    </source>
</reference>
<evidence type="ECO:0000313" key="3">
    <source>
        <dbReference type="EMBL" id="SDX58628.1"/>
    </source>
</evidence>
<feature type="transmembrane region" description="Helical" evidence="2">
    <location>
        <begin position="122"/>
        <end position="144"/>
    </location>
</feature>
<proteinExistence type="predicted"/>
<feature type="transmembrane region" description="Helical" evidence="2">
    <location>
        <begin position="295"/>
        <end position="313"/>
    </location>
</feature>
<feature type="transmembrane region" description="Helical" evidence="2">
    <location>
        <begin position="206"/>
        <end position="226"/>
    </location>
</feature>
<name>A0A1H3CXL1_EUBBA</name>
<dbReference type="AlphaFoldDB" id="A0A1H3CXL1"/>
<keyword evidence="2" id="KW-0812">Transmembrane</keyword>
<dbReference type="OrthoDB" id="9815852at2"/>
<dbReference type="InterPro" id="IPR047928">
    <property type="entry name" value="Perm_prefix_1"/>
</dbReference>
<dbReference type="NCBIfam" id="NF038403">
    <property type="entry name" value="perm_prefix_1"/>
    <property type="match status" value="1"/>
</dbReference>
<feature type="compositionally biased region" description="Basic and acidic residues" evidence="1">
    <location>
        <begin position="71"/>
        <end position="89"/>
    </location>
</feature>
<protein>
    <submittedName>
        <fullName evidence="3">Uncharacterized protein</fullName>
    </submittedName>
</protein>
<keyword evidence="2" id="KW-1133">Transmembrane helix</keyword>
<evidence type="ECO:0000256" key="2">
    <source>
        <dbReference type="SAM" id="Phobius"/>
    </source>
</evidence>
<dbReference type="RefSeq" id="WP_143024196.1">
    <property type="nucleotide sequence ID" value="NZ_FNOU01000004.1"/>
</dbReference>
<organism evidence="3 4">
    <name type="scientific">Eubacterium barkeri</name>
    <name type="common">Clostridium barkeri</name>
    <dbReference type="NCBI Taxonomy" id="1528"/>
    <lineage>
        <taxon>Bacteria</taxon>
        <taxon>Bacillati</taxon>
        <taxon>Bacillota</taxon>
        <taxon>Clostridia</taxon>
        <taxon>Eubacteriales</taxon>
        <taxon>Eubacteriaceae</taxon>
        <taxon>Eubacterium</taxon>
    </lineage>
</organism>
<evidence type="ECO:0000256" key="1">
    <source>
        <dbReference type="SAM" id="MobiDB-lite"/>
    </source>
</evidence>
<dbReference type="STRING" id="1528.SAMN04488579_10410"/>
<keyword evidence="4" id="KW-1185">Reference proteome</keyword>
<feature type="transmembrane region" description="Helical" evidence="2">
    <location>
        <begin position="150"/>
        <end position="171"/>
    </location>
</feature>
<gene>
    <name evidence="3" type="ORF">SAMN04488579_10410</name>
</gene>
<evidence type="ECO:0000313" key="4">
    <source>
        <dbReference type="Proteomes" id="UP000199652"/>
    </source>
</evidence>